<keyword evidence="3 5" id="KW-0863">Zinc-finger</keyword>
<feature type="domain" description="C2H2-type" evidence="6">
    <location>
        <begin position="372"/>
        <end position="400"/>
    </location>
</feature>
<evidence type="ECO:0000313" key="7">
    <source>
        <dbReference type="EMBL" id="ELU08044.1"/>
    </source>
</evidence>
<evidence type="ECO:0000256" key="2">
    <source>
        <dbReference type="ARBA" id="ARBA00022737"/>
    </source>
</evidence>
<evidence type="ECO:0000256" key="4">
    <source>
        <dbReference type="ARBA" id="ARBA00022833"/>
    </source>
</evidence>
<evidence type="ECO:0000259" key="6">
    <source>
        <dbReference type="PROSITE" id="PS50157"/>
    </source>
</evidence>
<accession>R7UNF4</accession>
<dbReference type="Gene3D" id="3.30.160.60">
    <property type="entry name" value="Classic Zinc Finger"/>
    <property type="match status" value="3"/>
</dbReference>
<dbReference type="AlphaFoldDB" id="R7UNF4"/>
<feature type="non-terminal residue" evidence="7">
    <location>
        <position position="420"/>
    </location>
</feature>
<reference evidence="7" key="1">
    <citation type="journal article" date="2013" name="Nature">
        <title>Insights into bilaterian evolution from three spiralian genomes.</title>
        <authorList>
            <person name="Simakov O."/>
            <person name="Marletaz F."/>
            <person name="Cho S.J."/>
            <person name="Edsinger-Gonzales E."/>
            <person name="Havlak P."/>
            <person name="Hellsten U."/>
            <person name="Kuo D.H."/>
            <person name="Larsson T."/>
            <person name="Lv J."/>
            <person name="Arendt D."/>
            <person name="Savage R."/>
            <person name="Osoegawa K."/>
            <person name="de Jong P."/>
            <person name="Grimwood J."/>
            <person name="Chapman J.A."/>
            <person name="Shapiro H."/>
            <person name="Aerts A."/>
            <person name="Otillar R.P."/>
            <person name="Terry A.Y."/>
            <person name="Boore J.L."/>
            <person name="Grigoriev I.V."/>
            <person name="Lindberg D.R."/>
            <person name="Seaver E.C."/>
            <person name="Weisblat D.A."/>
            <person name="Putnam N.H."/>
            <person name="Rokhsar D.S."/>
        </authorList>
    </citation>
    <scope>NUCLEOTIDE SEQUENCE</scope>
    <source>
        <strain evidence="7">I ESC-2004</strain>
    </source>
</reference>
<organism evidence="7">
    <name type="scientific">Capitella teleta</name>
    <name type="common">Polychaete worm</name>
    <dbReference type="NCBI Taxonomy" id="283909"/>
    <lineage>
        <taxon>Eukaryota</taxon>
        <taxon>Metazoa</taxon>
        <taxon>Spiralia</taxon>
        <taxon>Lophotrochozoa</taxon>
        <taxon>Annelida</taxon>
        <taxon>Polychaeta</taxon>
        <taxon>Sedentaria</taxon>
        <taxon>Scolecida</taxon>
        <taxon>Capitellidae</taxon>
        <taxon>Capitella</taxon>
    </lineage>
</organism>
<dbReference type="STRING" id="283909.R7UNF4"/>
<dbReference type="PROSITE" id="PS00028">
    <property type="entry name" value="ZINC_FINGER_C2H2_1"/>
    <property type="match status" value="6"/>
</dbReference>
<gene>
    <name evidence="7" type="ORF">CAPTEDRAFT_187228</name>
</gene>
<protein>
    <recommendedName>
        <fullName evidence="6">C2H2-type domain-containing protein</fullName>
    </recommendedName>
</protein>
<proteinExistence type="predicted"/>
<evidence type="ECO:0000256" key="5">
    <source>
        <dbReference type="PROSITE-ProRule" id="PRU00042"/>
    </source>
</evidence>
<dbReference type="EMBL" id="KB299384">
    <property type="protein sequence ID" value="ELU08044.1"/>
    <property type="molecule type" value="Genomic_DNA"/>
</dbReference>
<dbReference type="HOGENOM" id="CLU_656534_0_0_1"/>
<feature type="domain" description="C2H2-type" evidence="6">
    <location>
        <begin position="312"/>
        <end position="340"/>
    </location>
</feature>
<dbReference type="OrthoDB" id="1405595at2759"/>
<feature type="domain" description="C2H2-type" evidence="6">
    <location>
        <begin position="127"/>
        <end position="154"/>
    </location>
</feature>
<dbReference type="PANTHER" id="PTHR24379:SF121">
    <property type="entry name" value="C2H2-TYPE DOMAIN-CONTAINING PROTEIN"/>
    <property type="match status" value="1"/>
</dbReference>
<dbReference type="SMART" id="SM00355">
    <property type="entry name" value="ZnF_C2H2"/>
    <property type="match status" value="10"/>
</dbReference>
<feature type="domain" description="C2H2-type" evidence="6">
    <location>
        <begin position="19"/>
        <end position="48"/>
    </location>
</feature>
<dbReference type="GO" id="GO:0008270">
    <property type="term" value="F:zinc ion binding"/>
    <property type="evidence" value="ECO:0007669"/>
    <property type="project" value="UniProtKB-KW"/>
</dbReference>
<sequence>MEYDASEFKESTSGGRMKYRCPDNKCTERFMQLNDVMYHIQNHSEHLQDELLPFFIHAVGQVEANDDDVKGKSIISCPLCQRACIRIRRHLNTAHKDDPFYQQALECCDYIQVTRRANKARQAQVEAKCDFCHKGFGCVDRMRLHSRYHCPKTPDFHKLRTCSQCAFQTTYRAKFVQHVASCHVGTVLCLHCEEIFADVESMNEHMQNQHSWLELLPCHLCEAITLSEENFDSHMMSHQPENEDYCPLISCQFCSKCYPTPHACWRHAWFSCPHNPQRRAMLSCNQCNFATSSEQLYADHMITEHNSEPGIFHCELCNRYYKSEHALKTHNHITHSDLTELKHHVCRLCREHFGTTKELDEHNQTHAEAGYYQCEICSTNCKHLSGLRSHILYRHKGKFPQTCPQCTSGIANKKCMEFHL</sequence>
<dbReference type="PANTHER" id="PTHR24379">
    <property type="entry name" value="KRAB AND ZINC FINGER DOMAIN-CONTAINING"/>
    <property type="match status" value="1"/>
</dbReference>
<name>R7UNF4_CAPTE</name>
<keyword evidence="1" id="KW-0479">Metal-binding</keyword>
<keyword evidence="4" id="KW-0862">Zinc</keyword>
<dbReference type="PROSITE" id="PS50157">
    <property type="entry name" value="ZINC_FINGER_C2H2_2"/>
    <property type="match status" value="4"/>
</dbReference>
<dbReference type="InterPro" id="IPR036236">
    <property type="entry name" value="Znf_C2H2_sf"/>
</dbReference>
<evidence type="ECO:0000256" key="1">
    <source>
        <dbReference type="ARBA" id="ARBA00022723"/>
    </source>
</evidence>
<keyword evidence="2" id="KW-0677">Repeat</keyword>
<dbReference type="InterPro" id="IPR013087">
    <property type="entry name" value="Znf_C2H2_type"/>
</dbReference>
<evidence type="ECO:0000256" key="3">
    <source>
        <dbReference type="ARBA" id="ARBA00022771"/>
    </source>
</evidence>
<dbReference type="InParanoid" id="R7UNF4"/>
<dbReference type="SUPFAM" id="SSF57667">
    <property type="entry name" value="beta-beta-alpha zinc fingers"/>
    <property type="match status" value="1"/>
</dbReference>